<organism evidence="2 3">
    <name type="scientific">Paramecium sonneborni</name>
    <dbReference type="NCBI Taxonomy" id="65129"/>
    <lineage>
        <taxon>Eukaryota</taxon>
        <taxon>Sar</taxon>
        <taxon>Alveolata</taxon>
        <taxon>Ciliophora</taxon>
        <taxon>Intramacronucleata</taxon>
        <taxon>Oligohymenophorea</taxon>
        <taxon>Peniculida</taxon>
        <taxon>Parameciidae</taxon>
        <taxon>Paramecium</taxon>
    </lineage>
</organism>
<feature type="transmembrane region" description="Helical" evidence="1">
    <location>
        <begin position="65"/>
        <end position="84"/>
    </location>
</feature>
<keyword evidence="1" id="KW-0812">Transmembrane</keyword>
<comment type="caution">
    <text evidence="2">The sequence shown here is derived from an EMBL/GenBank/DDBJ whole genome shotgun (WGS) entry which is preliminary data.</text>
</comment>
<keyword evidence="1" id="KW-0472">Membrane</keyword>
<evidence type="ECO:0000256" key="1">
    <source>
        <dbReference type="SAM" id="Phobius"/>
    </source>
</evidence>
<evidence type="ECO:0000313" key="2">
    <source>
        <dbReference type="EMBL" id="CAD8121640.1"/>
    </source>
</evidence>
<reference evidence="2" key="1">
    <citation type="submission" date="2021-01" db="EMBL/GenBank/DDBJ databases">
        <authorList>
            <consortium name="Genoscope - CEA"/>
            <person name="William W."/>
        </authorList>
    </citation>
    <scope>NUCLEOTIDE SEQUENCE</scope>
</reference>
<gene>
    <name evidence="2" type="ORF">PSON_ATCC_30995.1.T1330110</name>
</gene>
<keyword evidence="1" id="KW-1133">Transmembrane helix</keyword>
<proteinExistence type="predicted"/>
<dbReference type="Proteomes" id="UP000692954">
    <property type="component" value="Unassembled WGS sequence"/>
</dbReference>
<protein>
    <submittedName>
        <fullName evidence="2">Uncharacterized protein</fullName>
    </submittedName>
</protein>
<dbReference type="AlphaFoldDB" id="A0A8S1R4T8"/>
<name>A0A8S1R4T8_9CILI</name>
<feature type="transmembrane region" description="Helical" evidence="1">
    <location>
        <begin position="120"/>
        <end position="139"/>
    </location>
</feature>
<keyword evidence="3" id="KW-1185">Reference proteome</keyword>
<feature type="transmembrane region" description="Helical" evidence="1">
    <location>
        <begin position="12"/>
        <end position="34"/>
    </location>
</feature>
<dbReference type="EMBL" id="CAJJDN010000133">
    <property type="protein sequence ID" value="CAD8121640.1"/>
    <property type="molecule type" value="Genomic_DNA"/>
</dbReference>
<evidence type="ECO:0000313" key="3">
    <source>
        <dbReference type="Proteomes" id="UP000692954"/>
    </source>
</evidence>
<sequence>MLYNRLISSFEQICATLLILLFDFVNHFFFQIIYLDGLRNLCISCFHYKIFNYWIHELSASNDKISINVEYLITIIFSLIGIIYNKFENQLFPVICIAEICLLLIFIKESSHLSHLIYDAYKIMSLIFMLNIYLTQLNLKQ</sequence>
<accession>A0A8S1R4T8</accession>
<feature type="transmembrane region" description="Helical" evidence="1">
    <location>
        <begin position="91"/>
        <end position="108"/>
    </location>
</feature>